<dbReference type="Proteomes" id="UP000321571">
    <property type="component" value="Unassembled WGS sequence"/>
</dbReference>
<dbReference type="PANTHER" id="PTHR23135:SF4">
    <property type="entry name" value="UDP-N-ACETYLMURAMOYL-L-ALANYL-D-GLUTAMATE--2,6-DIAMINOPIMELATE LIGASE MURE HOMOLOG, CHLOROPLASTIC"/>
    <property type="match status" value="1"/>
</dbReference>
<comment type="pathway">
    <text evidence="7 8">Cell wall biogenesis; peptidoglycan biosynthesis.</text>
</comment>
<feature type="binding site" evidence="7">
    <location>
        <position position="477"/>
    </location>
    <ligand>
        <name>meso-2,6-diaminopimelate</name>
        <dbReference type="ChEBI" id="CHEBI:57791"/>
    </ligand>
</feature>
<evidence type="ECO:0000256" key="1">
    <source>
        <dbReference type="ARBA" id="ARBA00005898"/>
    </source>
</evidence>
<keyword evidence="7" id="KW-0067">ATP-binding</keyword>
<sequence length="503" mass="52138">MSSVAHVVEVMRVRPEAPPRRALADVADHLGISPSGAAEVTGIALNTGLVVPGDLYAALPGARSHGADHVAAAVEAGAVAVLTDADGAQRVDTDLPVLVVDEPRSRLAELSAWFYDHPATSMTTFGITGTQGKTTSTYLAEAALAGHRSAVVGTIGTRIAGVPADSALTTPEAPALQALFAVMREERVEACAMEVSSHAMVQGRVDGVVFDVAAFLNLGRDHLDFHGDMEEYFLAKAALFTPEHARRGVVNVDDPYGRRLLDLTPLDVVTFSSEGAAADWRAANVRPHRLGTELEVLGPNGLELELSVPLPGVFNVSNALAVVAGLATAGFDATALAAGIAGSTGVPGRMERVEAGQEFTAIVDYAHKPDAVVAVLSALRPVTPGRLVIVIGAGGDRDQGKRPIMGAAAAEHADLVVVTDDNPRTEDAALIRAEVLRGAADGPGAAIEVAGRREAIAHAVALAHRGDTVVVAGKGHEQGQEVDGVVHPFDDKAVLRELIEEHA</sequence>
<gene>
    <name evidence="7" type="primary">murE</name>
    <name evidence="12" type="ORF">FHP06_00885</name>
</gene>
<name>A0A5C8NLV7_9ACTN</name>
<keyword evidence="7" id="KW-0963">Cytoplasm</keyword>
<evidence type="ECO:0000259" key="10">
    <source>
        <dbReference type="Pfam" id="PF02875"/>
    </source>
</evidence>
<dbReference type="InterPro" id="IPR004101">
    <property type="entry name" value="Mur_ligase_C"/>
</dbReference>
<feature type="binding site" evidence="7">
    <location>
        <position position="202"/>
    </location>
    <ligand>
        <name>UDP-N-acetyl-alpha-D-muramoyl-L-alanyl-D-glutamate</name>
        <dbReference type="ChEBI" id="CHEBI:83900"/>
    </ligand>
</feature>
<feature type="modified residue" description="N6-carboxylysine" evidence="7">
    <location>
        <position position="236"/>
    </location>
</feature>
<feature type="binding site" evidence="7">
    <location>
        <position position="473"/>
    </location>
    <ligand>
        <name>meso-2,6-diaminopimelate</name>
        <dbReference type="ChEBI" id="CHEBI:57791"/>
    </ligand>
</feature>
<keyword evidence="4 7" id="KW-0573">Peptidoglycan synthesis</keyword>
<evidence type="ECO:0000256" key="3">
    <source>
        <dbReference type="ARBA" id="ARBA00022960"/>
    </source>
</evidence>
<dbReference type="InterPro" id="IPR035911">
    <property type="entry name" value="MurE/MurF_N"/>
</dbReference>
<keyword evidence="3 7" id="KW-0133">Cell shape</keyword>
<evidence type="ECO:0000313" key="12">
    <source>
        <dbReference type="EMBL" id="TXL62834.1"/>
    </source>
</evidence>
<feature type="domain" description="Mur ligase N-terminal catalytic" evidence="9">
    <location>
        <begin position="40"/>
        <end position="115"/>
    </location>
</feature>
<comment type="subcellular location">
    <subcellularLocation>
        <location evidence="7 8">Cytoplasm</location>
    </subcellularLocation>
</comment>
<dbReference type="SUPFAM" id="SSF53244">
    <property type="entry name" value="MurD-like peptide ligases, peptide-binding domain"/>
    <property type="match status" value="1"/>
</dbReference>
<dbReference type="NCBIfam" id="NF001126">
    <property type="entry name" value="PRK00139.1-4"/>
    <property type="match status" value="1"/>
</dbReference>
<dbReference type="EMBL" id="VDUX01000001">
    <property type="protein sequence ID" value="TXL62834.1"/>
    <property type="molecule type" value="Genomic_DNA"/>
</dbReference>
<keyword evidence="6 7" id="KW-0961">Cell wall biogenesis/degradation</keyword>
<feature type="binding site" evidence="7">
    <location>
        <position position="45"/>
    </location>
    <ligand>
        <name>UDP-N-acetyl-alpha-D-muramoyl-L-alanyl-D-glutamate</name>
        <dbReference type="ChEBI" id="CHEBI:83900"/>
    </ligand>
</feature>
<feature type="binding site" evidence="7">
    <location>
        <begin position="421"/>
        <end position="424"/>
    </location>
    <ligand>
        <name>meso-2,6-diaminopimelate</name>
        <dbReference type="ChEBI" id="CHEBI:57791"/>
    </ligand>
</feature>
<proteinExistence type="inferred from homology"/>
<dbReference type="GO" id="GO:0008360">
    <property type="term" value="P:regulation of cell shape"/>
    <property type="evidence" value="ECO:0007669"/>
    <property type="project" value="UniProtKB-KW"/>
</dbReference>
<evidence type="ECO:0000256" key="4">
    <source>
        <dbReference type="ARBA" id="ARBA00022984"/>
    </source>
</evidence>
<dbReference type="PANTHER" id="PTHR23135">
    <property type="entry name" value="MUR LIGASE FAMILY MEMBER"/>
    <property type="match status" value="1"/>
</dbReference>
<dbReference type="SUPFAM" id="SSF53623">
    <property type="entry name" value="MurD-like peptide ligases, catalytic domain"/>
    <property type="match status" value="1"/>
</dbReference>
<organism evidence="12 13">
    <name type="scientific">Aeromicrobium terrae</name>
    <dbReference type="NCBI Taxonomy" id="2498846"/>
    <lineage>
        <taxon>Bacteria</taxon>
        <taxon>Bacillati</taxon>
        <taxon>Actinomycetota</taxon>
        <taxon>Actinomycetes</taxon>
        <taxon>Propionibacteriales</taxon>
        <taxon>Nocardioidaceae</taxon>
        <taxon>Aeromicrobium</taxon>
    </lineage>
</organism>
<evidence type="ECO:0000259" key="11">
    <source>
        <dbReference type="Pfam" id="PF08245"/>
    </source>
</evidence>
<comment type="caution">
    <text evidence="7">Lacks conserved residue(s) required for the propagation of feature annotation.</text>
</comment>
<evidence type="ECO:0000256" key="8">
    <source>
        <dbReference type="RuleBase" id="RU004135"/>
    </source>
</evidence>
<comment type="caution">
    <text evidence="12">The sequence shown here is derived from an EMBL/GenBank/DDBJ whole genome shotgun (WGS) entry which is preliminary data.</text>
</comment>
<feature type="binding site" evidence="7">
    <location>
        <begin position="129"/>
        <end position="135"/>
    </location>
    <ligand>
        <name>ATP</name>
        <dbReference type="ChEBI" id="CHEBI:30616"/>
    </ligand>
</feature>
<comment type="function">
    <text evidence="7">Catalyzes the addition of meso-diaminopimelic acid to the nucleotide precursor UDP-N-acetylmuramoyl-L-alanyl-D-glutamate (UMAG) in the biosynthesis of bacterial cell-wall peptidoglycan.</text>
</comment>
<dbReference type="HAMAP" id="MF_00208">
    <property type="entry name" value="MurE"/>
    <property type="match status" value="1"/>
</dbReference>
<dbReference type="InterPro" id="IPR036615">
    <property type="entry name" value="Mur_ligase_C_dom_sf"/>
</dbReference>
<dbReference type="GO" id="GO:0005737">
    <property type="term" value="C:cytoplasm"/>
    <property type="evidence" value="ECO:0007669"/>
    <property type="project" value="UniProtKB-SubCell"/>
</dbReference>
<reference evidence="12 13" key="1">
    <citation type="submission" date="2019-06" db="EMBL/GenBank/DDBJ databases">
        <title>Aeromicrobium sp. nov., isolated from a maize field.</title>
        <authorList>
            <person name="Lin S.-Y."/>
            <person name="Tsai C.-F."/>
            <person name="Young C.-C."/>
        </authorList>
    </citation>
    <scope>NUCLEOTIDE SEQUENCE [LARGE SCALE GENOMIC DNA]</scope>
    <source>
        <strain evidence="12 13">CC-CFT486</strain>
    </source>
</reference>
<keyword evidence="13" id="KW-1185">Reference proteome</keyword>
<dbReference type="InterPro" id="IPR005761">
    <property type="entry name" value="UDP-N-AcMur-Glu-dNH2Pim_ligase"/>
</dbReference>
<feature type="domain" description="Mur ligase C-terminal" evidence="10">
    <location>
        <begin position="348"/>
        <end position="475"/>
    </location>
</feature>
<evidence type="ECO:0000256" key="7">
    <source>
        <dbReference type="HAMAP-Rule" id="MF_00208"/>
    </source>
</evidence>
<dbReference type="GO" id="GO:0009252">
    <property type="term" value="P:peptidoglycan biosynthetic process"/>
    <property type="evidence" value="ECO:0007669"/>
    <property type="project" value="UniProtKB-UniRule"/>
</dbReference>
<keyword evidence="5 7" id="KW-0131">Cell cycle</keyword>
<evidence type="ECO:0000256" key="6">
    <source>
        <dbReference type="ARBA" id="ARBA00023316"/>
    </source>
</evidence>
<dbReference type="OrthoDB" id="9800958at2"/>
<feature type="binding site" evidence="7">
    <location>
        <position position="397"/>
    </location>
    <ligand>
        <name>meso-2,6-diaminopimelate</name>
        <dbReference type="ChEBI" id="CHEBI:57791"/>
    </ligand>
</feature>
<comment type="cofactor">
    <cofactor evidence="7">
        <name>Mg(2+)</name>
        <dbReference type="ChEBI" id="CHEBI:18420"/>
    </cofactor>
</comment>
<feature type="binding site" evidence="7">
    <location>
        <position position="204"/>
    </location>
    <ligand>
        <name>UDP-N-acetyl-alpha-D-muramoyl-L-alanyl-D-glutamate</name>
        <dbReference type="ChEBI" id="CHEBI:83900"/>
    </ligand>
</feature>
<dbReference type="GO" id="GO:0000287">
    <property type="term" value="F:magnesium ion binding"/>
    <property type="evidence" value="ECO:0007669"/>
    <property type="project" value="UniProtKB-UniRule"/>
</dbReference>
<dbReference type="UniPathway" id="UPA00219"/>
<comment type="similarity">
    <text evidence="1 7">Belongs to the MurCDEF family. MurE subfamily.</text>
</comment>
<keyword evidence="7" id="KW-0547">Nucleotide-binding</keyword>
<dbReference type="NCBIfam" id="TIGR01085">
    <property type="entry name" value="murE"/>
    <property type="match status" value="1"/>
</dbReference>
<protein>
    <recommendedName>
        <fullName evidence="7">UDP-N-acetylmuramoyl-L-alanyl-D-glutamate--2,6-diaminopimelate ligase</fullName>
        <ecNumber evidence="7">6.3.2.13</ecNumber>
    </recommendedName>
    <alternativeName>
        <fullName evidence="7">Meso-A2pm-adding enzyme</fullName>
    </alternativeName>
    <alternativeName>
        <fullName evidence="7">Meso-diaminopimelate-adding enzyme</fullName>
    </alternativeName>
    <alternativeName>
        <fullName evidence="7">UDP-MurNAc-L-Ala-D-Glu:meso-diaminopimelate ligase</fullName>
    </alternativeName>
    <alternativeName>
        <fullName evidence="7">UDP-MurNAc-tripeptide synthetase</fullName>
    </alternativeName>
    <alternativeName>
        <fullName evidence="7">UDP-N-acetylmuramyl-tripeptide synthetase</fullName>
    </alternativeName>
</protein>
<feature type="domain" description="Mur ligase central" evidence="11">
    <location>
        <begin position="127"/>
        <end position="324"/>
    </location>
</feature>
<accession>A0A5C8NLV7</accession>
<evidence type="ECO:0000313" key="13">
    <source>
        <dbReference type="Proteomes" id="UP000321571"/>
    </source>
</evidence>
<feature type="short sequence motif" description="Meso-diaminopimelate recognition motif" evidence="7">
    <location>
        <begin position="421"/>
        <end position="424"/>
    </location>
</feature>
<feature type="binding site" evidence="7">
    <location>
        <begin position="169"/>
        <end position="170"/>
    </location>
    <ligand>
        <name>UDP-N-acetyl-alpha-D-muramoyl-L-alanyl-D-glutamate</name>
        <dbReference type="ChEBI" id="CHEBI:83900"/>
    </ligand>
</feature>
<dbReference type="Pfam" id="PF02875">
    <property type="entry name" value="Mur_ligase_C"/>
    <property type="match status" value="1"/>
</dbReference>
<keyword evidence="7" id="KW-0460">Magnesium</keyword>
<dbReference type="EC" id="6.3.2.13" evidence="7"/>
<dbReference type="Gene3D" id="3.40.1190.10">
    <property type="entry name" value="Mur-like, catalytic domain"/>
    <property type="match status" value="1"/>
</dbReference>
<dbReference type="SUPFAM" id="SSF63418">
    <property type="entry name" value="MurE/MurF N-terminal domain"/>
    <property type="match status" value="1"/>
</dbReference>
<dbReference type="GO" id="GO:0008765">
    <property type="term" value="F:UDP-N-acetylmuramoylalanyl-D-glutamate-2,6-diaminopimelate ligase activity"/>
    <property type="evidence" value="ECO:0007669"/>
    <property type="project" value="UniProtKB-UniRule"/>
</dbReference>
<dbReference type="Gene3D" id="3.40.1390.10">
    <property type="entry name" value="MurE/MurF, N-terminal domain"/>
    <property type="match status" value="1"/>
</dbReference>
<keyword evidence="2 7" id="KW-0132">Cell division</keyword>
<evidence type="ECO:0000256" key="5">
    <source>
        <dbReference type="ARBA" id="ARBA00023306"/>
    </source>
</evidence>
<dbReference type="Gene3D" id="3.90.190.20">
    <property type="entry name" value="Mur ligase, C-terminal domain"/>
    <property type="match status" value="1"/>
</dbReference>
<dbReference type="GO" id="GO:0051301">
    <property type="term" value="P:cell division"/>
    <property type="evidence" value="ECO:0007669"/>
    <property type="project" value="UniProtKB-KW"/>
</dbReference>
<comment type="catalytic activity">
    <reaction evidence="7">
        <text>UDP-N-acetyl-alpha-D-muramoyl-L-alanyl-D-glutamate + meso-2,6-diaminopimelate + ATP = UDP-N-acetyl-alpha-D-muramoyl-L-alanyl-gamma-D-glutamyl-meso-2,6-diaminopimelate + ADP + phosphate + H(+)</text>
        <dbReference type="Rhea" id="RHEA:23676"/>
        <dbReference type="ChEBI" id="CHEBI:15378"/>
        <dbReference type="ChEBI" id="CHEBI:30616"/>
        <dbReference type="ChEBI" id="CHEBI:43474"/>
        <dbReference type="ChEBI" id="CHEBI:57791"/>
        <dbReference type="ChEBI" id="CHEBI:83900"/>
        <dbReference type="ChEBI" id="CHEBI:83905"/>
        <dbReference type="ChEBI" id="CHEBI:456216"/>
        <dbReference type="EC" id="6.3.2.13"/>
    </reaction>
</comment>
<evidence type="ECO:0000256" key="2">
    <source>
        <dbReference type="ARBA" id="ARBA00022618"/>
    </source>
</evidence>
<dbReference type="GO" id="GO:0005524">
    <property type="term" value="F:ATP binding"/>
    <property type="evidence" value="ECO:0007669"/>
    <property type="project" value="UniProtKB-UniRule"/>
</dbReference>
<feature type="binding site" evidence="7">
    <location>
        <position position="47"/>
    </location>
    <ligand>
        <name>UDP-N-acetyl-alpha-D-muramoyl-L-alanyl-D-glutamate</name>
        <dbReference type="ChEBI" id="CHEBI:83900"/>
    </ligand>
</feature>
<dbReference type="GO" id="GO:0071555">
    <property type="term" value="P:cell wall organization"/>
    <property type="evidence" value="ECO:0007669"/>
    <property type="project" value="UniProtKB-KW"/>
</dbReference>
<dbReference type="Pfam" id="PF08245">
    <property type="entry name" value="Mur_ligase_M"/>
    <property type="match status" value="1"/>
</dbReference>
<comment type="PTM">
    <text evidence="7">Carboxylation is probably crucial for Mg(2+) binding and, consequently, for the gamma-phosphate positioning of ATP.</text>
</comment>
<dbReference type="AlphaFoldDB" id="A0A5C8NLV7"/>
<dbReference type="Pfam" id="PF01225">
    <property type="entry name" value="Mur_ligase"/>
    <property type="match status" value="1"/>
</dbReference>
<dbReference type="NCBIfam" id="NF001124">
    <property type="entry name" value="PRK00139.1-2"/>
    <property type="match status" value="1"/>
</dbReference>
<keyword evidence="7 12" id="KW-0436">Ligase</keyword>
<feature type="binding site" evidence="7">
    <location>
        <position position="196"/>
    </location>
    <ligand>
        <name>UDP-N-acetyl-alpha-D-muramoyl-L-alanyl-D-glutamate</name>
        <dbReference type="ChEBI" id="CHEBI:83900"/>
    </ligand>
</feature>
<evidence type="ECO:0000259" key="9">
    <source>
        <dbReference type="Pfam" id="PF01225"/>
    </source>
</evidence>
<dbReference type="InterPro" id="IPR000713">
    <property type="entry name" value="Mur_ligase_N"/>
</dbReference>
<dbReference type="InterPro" id="IPR036565">
    <property type="entry name" value="Mur-like_cat_sf"/>
</dbReference>
<dbReference type="InterPro" id="IPR013221">
    <property type="entry name" value="Mur_ligase_cen"/>
</dbReference>